<evidence type="ECO:0000256" key="6">
    <source>
        <dbReference type="SAM" id="Phobius"/>
    </source>
</evidence>
<dbReference type="PANTHER" id="PTHR16007">
    <property type="entry name" value="EPIDIDYMAL MEMBRANE PROTEIN E9-RELATED"/>
    <property type="match status" value="1"/>
</dbReference>
<gene>
    <name evidence="7" type="ORF">DSTB1V02_LOCUS12971</name>
</gene>
<evidence type="ECO:0000256" key="3">
    <source>
        <dbReference type="ARBA" id="ARBA00022692"/>
    </source>
</evidence>
<proteinExistence type="inferred from homology"/>
<feature type="transmembrane region" description="Helical" evidence="6">
    <location>
        <begin position="12"/>
        <end position="31"/>
    </location>
</feature>
<dbReference type="Proteomes" id="UP000677054">
    <property type="component" value="Unassembled WGS sequence"/>
</dbReference>
<keyword evidence="5 6" id="KW-0472">Membrane</keyword>
<reference evidence="7" key="1">
    <citation type="submission" date="2020-11" db="EMBL/GenBank/DDBJ databases">
        <authorList>
            <person name="Tran Van P."/>
        </authorList>
    </citation>
    <scope>NUCLEOTIDE SEQUENCE</scope>
</reference>
<dbReference type="GO" id="GO:0016020">
    <property type="term" value="C:membrane"/>
    <property type="evidence" value="ECO:0007669"/>
    <property type="project" value="UniProtKB-SubCell"/>
</dbReference>
<dbReference type="OrthoDB" id="551896at2759"/>
<evidence type="ECO:0000313" key="8">
    <source>
        <dbReference type="Proteomes" id="UP000677054"/>
    </source>
</evidence>
<comment type="subcellular location">
    <subcellularLocation>
        <location evidence="1">Membrane</location>
        <topology evidence="1">Multi-pass membrane protein</topology>
    </subcellularLocation>
</comment>
<dbReference type="AlphaFoldDB" id="A0A7R9AG95"/>
<organism evidence="7">
    <name type="scientific">Darwinula stevensoni</name>
    <dbReference type="NCBI Taxonomy" id="69355"/>
    <lineage>
        <taxon>Eukaryota</taxon>
        <taxon>Metazoa</taxon>
        <taxon>Ecdysozoa</taxon>
        <taxon>Arthropoda</taxon>
        <taxon>Crustacea</taxon>
        <taxon>Oligostraca</taxon>
        <taxon>Ostracoda</taxon>
        <taxon>Podocopa</taxon>
        <taxon>Podocopida</taxon>
        <taxon>Darwinulocopina</taxon>
        <taxon>Darwinuloidea</taxon>
        <taxon>Darwinulidae</taxon>
        <taxon>Darwinula</taxon>
    </lineage>
</organism>
<dbReference type="Pfam" id="PF04819">
    <property type="entry name" value="DUF716"/>
    <property type="match status" value="1"/>
</dbReference>
<evidence type="ECO:0000313" key="7">
    <source>
        <dbReference type="EMBL" id="CAD7253221.1"/>
    </source>
</evidence>
<keyword evidence="4 6" id="KW-1133">Transmembrane helix</keyword>
<feature type="transmembrane region" description="Helical" evidence="6">
    <location>
        <begin position="211"/>
        <end position="231"/>
    </location>
</feature>
<comment type="similarity">
    <text evidence="2">Belongs to the TMEM45 family.</text>
</comment>
<feature type="transmembrane region" description="Helical" evidence="6">
    <location>
        <begin position="120"/>
        <end position="139"/>
    </location>
</feature>
<evidence type="ECO:0000256" key="4">
    <source>
        <dbReference type="ARBA" id="ARBA00022989"/>
    </source>
</evidence>
<evidence type="ECO:0000256" key="2">
    <source>
        <dbReference type="ARBA" id="ARBA00006948"/>
    </source>
</evidence>
<sequence>MRERHPDDMANLIGHAIPAAFLLMTSLWMAWNNLVRWHRSRLDPAAPPFRAGLRFPARGRQGVDAGFMGVCCLVGIAADAVVRYFHTARTEWTIKFSDTSAVECGNALDENWNWIYPENYQHITVFFAFFLFYLIGMLADRGYPVLPSADAVFGLFAFLVEWVLFSYHTVFYKHPLEFQIHALLLDVVKGGVVMAFLMIWEKRHILPVLGFAYTLLFQGTWFLQIGVFIHWNHAWGWSFESDLNMTIASVVFIAHLFFDAVVVLVLNGFVETSLRRGEYRAKGSEERKILISHEEEKEERGIFKNPLKREK</sequence>
<keyword evidence="8" id="KW-1185">Reference proteome</keyword>
<name>A0A7R9AG95_9CRUS</name>
<feature type="transmembrane region" description="Helical" evidence="6">
    <location>
        <begin position="151"/>
        <end position="172"/>
    </location>
</feature>
<dbReference type="EMBL" id="LR904999">
    <property type="protein sequence ID" value="CAD7253221.1"/>
    <property type="molecule type" value="Genomic_DNA"/>
</dbReference>
<feature type="transmembrane region" description="Helical" evidence="6">
    <location>
        <begin position="243"/>
        <end position="270"/>
    </location>
</feature>
<dbReference type="EMBL" id="CAJPEV010005482">
    <property type="protein sequence ID" value="CAG0903204.1"/>
    <property type="molecule type" value="Genomic_DNA"/>
</dbReference>
<protein>
    <submittedName>
        <fullName evidence="7">Uncharacterized protein</fullName>
    </submittedName>
</protein>
<evidence type="ECO:0000256" key="1">
    <source>
        <dbReference type="ARBA" id="ARBA00004141"/>
    </source>
</evidence>
<keyword evidence="3 6" id="KW-0812">Transmembrane</keyword>
<dbReference type="InterPro" id="IPR006904">
    <property type="entry name" value="DUF716"/>
</dbReference>
<feature type="transmembrane region" description="Helical" evidence="6">
    <location>
        <begin position="65"/>
        <end position="85"/>
    </location>
</feature>
<evidence type="ECO:0000256" key="5">
    <source>
        <dbReference type="ARBA" id="ARBA00023136"/>
    </source>
</evidence>
<dbReference type="InterPro" id="IPR042127">
    <property type="entry name" value="TMEM45"/>
</dbReference>
<accession>A0A7R9AG95</accession>
<dbReference type="PANTHER" id="PTHR16007:SF15">
    <property type="entry name" value="TRANSMEMBRANE PROTEIN 45B"/>
    <property type="match status" value="1"/>
</dbReference>